<feature type="domain" description="DAHP synthetase I/KDSA" evidence="9">
    <location>
        <begin position="8"/>
        <end position="258"/>
    </location>
</feature>
<comment type="pathway">
    <text evidence="3">Carbohydrate biosynthesis; 3-deoxy-D-manno-octulosonate biosynthesis; 3-deoxy-D-manno-octulosonate from D-ribulose 5-phosphate: step 2/3.</text>
</comment>
<dbReference type="EMBL" id="JACOSL010000037">
    <property type="protein sequence ID" value="MBI1756599.1"/>
    <property type="molecule type" value="Genomic_DNA"/>
</dbReference>
<keyword evidence="7 10" id="KW-0808">Transferase</keyword>
<dbReference type="GO" id="GO:0008676">
    <property type="term" value="F:3-deoxy-8-phosphooctulonate synthase activity"/>
    <property type="evidence" value="ECO:0007669"/>
    <property type="project" value="UniProtKB-EC"/>
</dbReference>
<evidence type="ECO:0000256" key="1">
    <source>
        <dbReference type="ARBA" id="ARBA00004496"/>
    </source>
</evidence>
<accession>A0A931PTQ0</accession>
<dbReference type="GO" id="GO:0005737">
    <property type="term" value="C:cytoplasm"/>
    <property type="evidence" value="ECO:0007669"/>
    <property type="project" value="UniProtKB-SubCell"/>
</dbReference>
<comment type="catalytic activity">
    <reaction evidence="8">
        <text>D-arabinose 5-phosphate + phosphoenolpyruvate + H2O = 3-deoxy-alpha-D-manno-2-octulosonate-8-phosphate + phosphate</text>
        <dbReference type="Rhea" id="RHEA:14053"/>
        <dbReference type="ChEBI" id="CHEBI:15377"/>
        <dbReference type="ChEBI" id="CHEBI:43474"/>
        <dbReference type="ChEBI" id="CHEBI:57693"/>
        <dbReference type="ChEBI" id="CHEBI:58702"/>
        <dbReference type="ChEBI" id="CHEBI:85985"/>
        <dbReference type="EC" id="2.5.1.55"/>
    </reaction>
</comment>
<comment type="pathway">
    <text evidence="2">Bacterial outer membrane biogenesis; lipopolysaccharide biosynthesis.</text>
</comment>
<dbReference type="EC" id="2.5.1.55" evidence="5"/>
<dbReference type="SUPFAM" id="SSF51569">
    <property type="entry name" value="Aldolase"/>
    <property type="match status" value="1"/>
</dbReference>
<proteinExistence type="inferred from homology"/>
<dbReference type="AlphaFoldDB" id="A0A931PTQ0"/>
<evidence type="ECO:0000256" key="8">
    <source>
        <dbReference type="ARBA" id="ARBA00049112"/>
    </source>
</evidence>
<evidence type="ECO:0000256" key="6">
    <source>
        <dbReference type="ARBA" id="ARBA00022490"/>
    </source>
</evidence>
<evidence type="ECO:0000259" key="9">
    <source>
        <dbReference type="Pfam" id="PF00793"/>
    </source>
</evidence>
<evidence type="ECO:0000256" key="2">
    <source>
        <dbReference type="ARBA" id="ARBA00004756"/>
    </source>
</evidence>
<evidence type="ECO:0000256" key="4">
    <source>
        <dbReference type="ARBA" id="ARBA00010499"/>
    </source>
</evidence>
<keyword evidence="6" id="KW-0963">Cytoplasm</keyword>
<name>A0A931PTQ0_FIMGI</name>
<comment type="similarity">
    <text evidence="4">Belongs to the KdsA family.</text>
</comment>
<comment type="subcellular location">
    <subcellularLocation>
        <location evidence="1">Cytoplasm</location>
    </subcellularLocation>
</comment>
<dbReference type="InterPro" id="IPR006269">
    <property type="entry name" value="KDO8P_synthase"/>
</dbReference>
<evidence type="ECO:0000256" key="3">
    <source>
        <dbReference type="ARBA" id="ARBA00004845"/>
    </source>
</evidence>
<dbReference type="PANTHER" id="PTHR21057">
    <property type="entry name" value="PHOSPHO-2-DEHYDRO-3-DEOXYHEPTONATE ALDOLASE"/>
    <property type="match status" value="1"/>
</dbReference>
<organism evidence="10 11">
    <name type="scientific">Fimbriimonas ginsengisoli</name>
    <dbReference type="NCBI Taxonomy" id="1005039"/>
    <lineage>
        <taxon>Bacteria</taxon>
        <taxon>Bacillati</taxon>
        <taxon>Armatimonadota</taxon>
        <taxon>Fimbriimonadia</taxon>
        <taxon>Fimbriimonadales</taxon>
        <taxon>Fimbriimonadaceae</taxon>
        <taxon>Fimbriimonas</taxon>
    </lineage>
</organism>
<dbReference type="Pfam" id="PF00793">
    <property type="entry name" value="DAHP_synth_1"/>
    <property type="match status" value="1"/>
</dbReference>
<dbReference type="InterPro" id="IPR006218">
    <property type="entry name" value="DAHP1/KDSA"/>
</dbReference>
<dbReference type="Proteomes" id="UP000727962">
    <property type="component" value="Unassembled WGS sequence"/>
</dbReference>
<evidence type="ECO:0000256" key="7">
    <source>
        <dbReference type="ARBA" id="ARBA00022679"/>
    </source>
</evidence>
<evidence type="ECO:0000256" key="5">
    <source>
        <dbReference type="ARBA" id="ARBA00012693"/>
    </source>
</evidence>
<comment type="caution">
    <text evidence="10">The sequence shown here is derived from an EMBL/GenBank/DDBJ whole genome shotgun (WGS) entry which is preliminary data.</text>
</comment>
<dbReference type="NCBIfam" id="TIGR01362">
    <property type="entry name" value="KDO8P_synth"/>
    <property type="match status" value="1"/>
</dbReference>
<dbReference type="Gene3D" id="3.20.20.70">
    <property type="entry name" value="Aldolase class I"/>
    <property type="match status" value="1"/>
</dbReference>
<dbReference type="InterPro" id="IPR013785">
    <property type="entry name" value="Aldolase_TIM"/>
</dbReference>
<sequence length="270" mass="28263">MTPFDVGGVRIGDGRLCVIAGPCLAESTELCLEVAGALKALCAELGLGYIFKASFDKANRTSAASVRGAGLDAGVAALKAVRDSIGVPVTTDIHTADQASVVAETVDLLQIPAFLCRQTDLLEAAARTGRPVNVKKGQFLAPHDTKNIVDKLRGFGAAGIMLTERGTTFGYNALVVDMPGLEIMRSFGVPVCFDATHSAQRPGGAGTASGVRESIPAMARAATAVGIDALFLEVHPQPEKAASDAATQWPLARARELLEQIRAIDQARRR</sequence>
<reference evidence="10" key="1">
    <citation type="submission" date="2020-07" db="EMBL/GenBank/DDBJ databases">
        <title>Huge and variable diversity of episymbiotic CPR bacteria and DPANN archaea in groundwater ecosystems.</title>
        <authorList>
            <person name="He C.Y."/>
            <person name="Keren R."/>
            <person name="Whittaker M."/>
            <person name="Farag I.F."/>
            <person name="Doudna J."/>
            <person name="Cate J.H.D."/>
            <person name="Banfield J.F."/>
        </authorList>
    </citation>
    <scope>NUCLEOTIDE SEQUENCE</scope>
    <source>
        <strain evidence="10">NC_groundwater_17_Pr7_B-0.1um_64_12</strain>
    </source>
</reference>
<evidence type="ECO:0000313" key="11">
    <source>
        <dbReference type="Proteomes" id="UP000727962"/>
    </source>
</evidence>
<dbReference type="NCBIfam" id="NF003543">
    <property type="entry name" value="PRK05198.1"/>
    <property type="match status" value="1"/>
</dbReference>
<gene>
    <name evidence="10" type="primary">kdsA</name>
    <name evidence="10" type="ORF">HYR64_05775</name>
</gene>
<evidence type="ECO:0000313" key="10">
    <source>
        <dbReference type="EMBL" id="MBI1756599.1"/>
    </source>
</evidence>
<protein>
    <recommendedName>
        <fullName evidence="5">3-deoxy-8-phosphooctulonate synthase</fullName>
        <ecNumber evidence="5">2.5.1.55</ecNumber>
    </recommendedName>
</protein>